<organism evidence="3 4">
    <name type="scientific">Lynx pardinus</name>
    <name type="common">Iberian lynx</name>
    <name type="synonym">Felis pardina</name>
    <dbReference type="NCBI Taxonomy" id="191816"/>
    <lineage>
        <taxon>Eukaryota</taxon>
        <taxon>Metazoa</taxon>
        <taxon>Chordata</taxon>
        <taxon>Craniata</taxon>
        <taxon>Vertebrata</taxon>
        <taxon>Euteleostomi</taxon>
        <taxon>Mammalia</taxon>
        <taxon>Eutheria</taxon>
        <taxon>Laurasiatheria</taxon>
        <taxon>Carnivora</taxon>
        <taxon>Feliformia</taxon>
        <taxon>Felidae</taxon>
        <taxon>Felinae</taxon>
        <taxon>Lynx</taxon>
    </lineage>
</organism>
<dbReference type="Proteomes" id="UP000386466">
    <property type="component" value="Unassembled WGS sequence"/>
</dbReference>
<evidence type="ECO:0000256" key="1">
    <source>
        <dbReference type="ARBA" id="ARBA00022801"/>
    </source>
</evidence>
<dbReference type="InterPro" id="IPR043502">
    <property type="entry name" value="DNA/RNA_pol_sf"/>
</dbReference>
<proteinExistence type="predicted"/>
<dbReference type="SUPFAM" id="SSF50630">
    <property type="entry name" value="Acid proteases"/>
    <property type="match status" value="1"/>
</dbReference>
<evidence type="ECO:0000259" key="2">
    <source>
        <dbReference type="Pfam" id="PF00077"/>
    </source>
</evidence>
<accession>A0A485P614</accession>
<dbReference type="InterPro" id="IPR021109">
    <property type="entry name" value="Peptidase_aspartic_dom_sf"/>
</dbReference>
<protein>
    <submittedName>
        <fullName evidence="3">Pol protein</fullName>
    </submittedName>
</protein>
<gene>
    <name evidence="3" type="ORF">LYPA_23C003131</name>
</gene>
<keyword evidence="1" id="KW-0378">Hydrolase</keyword>
<dbReference type="Gene3D" id="2.40.70.10">
    <property type="entry name" value="Acid Proteases"/>
    <property type="match status" value="1"/>
</dbReference>
<dbReference type="EMBL" id="CAAGRJ010031237">
    <property type="protein sequence ID" value="VFV41971.1"/>
    <property type="molecule type" value="Genomic_DNA"/>
</dbReference>
<dbReference type="AlphaFoldDB" id="A0A485P614"/>
<dbReference type="Gene3D" id="3.10.10.10">
    <property type="entry name" value="HIV Type 1 Reverse Transcriptase, subunit A, domain 1"/>
    <property type="match status" value="1"/>
</dbReference>
<keyword evidence="4" id="KW-1185">Reference proteome</keyword>
<reference evidence="3 4" key="1">
    <citation type="submission" date="2019-01" db="EMBL/GenBank/DDBJ databases">
        <authorList>
            <person name="Alioto T."/>
            <person name="Alioto T."/>
        </authorList>
    </citation>
    <scope>NUCLEOTIDE SEQUENCE [LARGE SCALE GENOMIC DNA]</scope>
</reference>
<name>A0A485P614_LYNPA</name>
<evidence type="ECO:0000313" key="3">
    <source>
        <dbReference type="EMBL" id="VFV41971.1"/>
    </source>
</evidence>
<dbReference type="Pfam" id="PF00077">
    <property type="entry name" value="RVP"/>
    <property type="match status" value="1"/>
</dbReference>
<evidence type="ECO:0000313" key="4">
    <source>
        <dbReference type="Proteomes" id="UP000386466"/>
    </source>
</evidence>
<feature type="domain" description="Retropepsins" evidence="2">
    <location>
        <begin position="14"/>
        <end position="46"/>
    </location>
</feature>
<sequence>MQQPFCQVQQCEPGGHKVRHEFLYLPDCPIPLLGRDMLSKLGAQITFEPNGHTSLQLNPSRRKPWSWQLPCQGKKNGDYSVHRPYPVTPQNSGLHSPLAQPQRQTRQYSLPLEARMGIQEHLTKLREAGILTECQLAWNTPLLPVEKPGGGY</sequence>
<dbReference type="SUPFAM" id="SSF56672">
    <property type="entry name" value="DNA/RNA polymerases"/>
    <property type="match status" value="1"/>
</dbReference>
<dbReference type="GO" id="GO:0016787">
    <property type="term" value="F:hydrolase activity"/>
    <property type="evidence" value="ECO:0007669"/>
    <property type="project" value="UniProtKB-KW"/>
</dbReference>
<dbReference type="InterPro" id="IPR018061">
    <property type="entry name" value="Retropepsins"/>
</dbReference>